<evidence type="ECO:0000256" key="1">
    <source>
        <dbReference type="ARBA" id="ARBA00010928"/>
    </source>
</evidence>
<dbReference type="PANTHER" id="PTHR22604:SF105">
    <property type="entry name" value="TRANS-1,2-DIHYDROBENZENE-1,2-DIOL DEHYDROGENASE"/>
    <property type="match status" value="1"/>
</dbReference>
<accession>A0A7V7TXU7</accession>
<feature type="domain" description="Gfo/Idh/MocA-like oxidoreductase N-terminal" evidence="3">
    <location>
        <begin position="7"/>
        <end position="119"/>
    </location>
</feature>
<evidence type="ECO:0000259" key="4">
    <source>
        <dbReference type="Pfam" id="PF22725"/>
    </source>
</evidence>
<dbReference type="InterPro" id="IPR055170">
    <property type="entry name" value="GFO_IDH_MocA-like_dom"/>
</dbReference>
<evidence type="ECO:0000259" key="3">
    <source>
        <dbReference type="Pfam" id="PF01408"/>
    </source>
</evidence>
<comment type="similarity">
    <text evidence="1">Belongs to the Gfo/Idh/MocA family.</text>
</comment>
<dbReference type="EMBL" id="VZDO01000002">
    <property type="protein sequence ID" value="KAB0681911.1"/>
    <property type="molecule type" value="Genomic_DNA"/>
</dbReference>
<comment type="caution">
    <text evidence="5">The sequence shown here is derived from an EMBL/GenBank/DDBJ whole genome shotgun (WGS) entry which is preliminary data.</text>
</comment>
<protein>
    <submittedName>
        <fullName evidence="5">Gfo/Idh/MocA family oxidoreductase</fullName>
    </submittedName>
</protein>
<dbReference type="Gene3D" id="3.30.360.10">
    <property type="entry name" value="Dihydrodipicolinate Reductase, domain 2"/>
    <property type="match status" value="1"/>
</dbReference>
<evidence type="ECO:0000313" key="5">
    <source>
        <dbReference type="EMBL" id="KAB0681911.1"/>
    </source>
</evidence>
<dbReference type="SUPFAM" id="SSF55347">
    <property type="entry name" value="Glyceraldehyde-3-phosphate dehydrogenase-like, C-terminal domain"/>
    <property type="match status" value="1"/>
</dbReference>
<feature type="domain" description="GFO/IDH/MocA-like oxidoreductase" evidence="4">
    <location>
        <begin position="133"/>
        <end position="231"/>
    </location>
</feature>
<keyword evidence="2" id="KW-0560">Oxidoreductase</keyword>
<sequence>MDGSKLGWAIAGTGAIARRFAADMRHAKRGRVVAVASATPERAARLAAAIDPAAASGDLDAVLRDPRVGAVYVAGRNEDHLPQTLRCLAAGKPVLIEKPLATTAADAERIRHAADDTRLLAMEAMWMRFTPGMRRLKSLVDEGSVGTVRAVDASLAFRNDAPQASPLLDLGVYPLSLAVQLLGSPERIAAAGNVMDAGVALSYRNAIASIRCGFGSTGPNVLAITGDRGTLATDAPFLSPSLLSLRPAPPHGTERLEEDEGMPPLGRLPWLASAKSILRPLRARRIQTLFLGTGLQYQADHFAECLAAGHADSPVMPLAESIEVIRIVEAAEAAMANSALFEKRQRLEA</sequence>
<name>A0A7V7TXU7_9HYPH</name>
<dbReference type="Pfam" id="PF22725">
    <property type="entry name" value="GFO_IDH_MocA_C3"/>
    <property type="match status" value="1"/>
</dbReference>
<dbReference type="InterPro" id="IPR050984">
    <property type="entry name" value="Gfo/Idh/MocA_domain"/>
</dbReference>
<dbReference type="InterPro" id="IPR000683">
    <property type="entry name" value="Gfo/Idh/MocA-like_OxRdtase_N"/>
</dbReference>
<dbReference type="RefSeq" id="WP_150968171.1">
    <property type="nucleotide sequence ID" value="NZ_VZDO01000002.1"/>
</dbReference>
<keyword evidence="6" id="KW-1185">Reference proteome</keyword>
<organism evidence="5 6">
    <name type="scientific">Plantimonas leprariae</name>
    <dbReference type="NCBI Taxonomy" id="2615207"/>
    <lineage>
        <taxon>Bacteria</taxon>
        <taxon>Pseudomonadati</taxon>
        <taxon>Pseudomonadota</taxon>
        <taxon>Alphaproteobacteria</taxon>
        <taxon>Hyphomicrobiales</taxon>
        <taxon>Aurantimonadaceae</taxon>
        <taxon>Plantimonas</taxon>
    </lineage>
</organism>
<dbReference type="PANTHER" id="PTHR22604">
    <property type="entry name" value="OXIDOREDUCTASES"/>
    <property type="match status" value="1"/>
</dbReference>
<evidence type="ECO:0000256" key="2">
    <source>
        <dbReference type="ARBA" id="ARBA00023002"/>
    </source>
</evidence>
<dbReference type="Gene3D" id="3.40.50.720">
    <property type="entry name" value="NAD(P)-binding Rossmann-like Domain"/>
    <property type="match status" value="1"/>
</dbReference>
<proteinExistence type="inferred from homology"/>
<dbReference type="AlphaFoldDB" id="A0A7V7TXU7"/>
<dbReference type="SUPFAM" id="SSF51735">
    <property type="entry name" value="NAD(P)-binding Rossmann-fold domains"/>
    <property type="match status" value="1"/>
</dbReference>
<dbReference type="InterPro" id="IPR036291">
    <property type="entry name" value="NAD(P)-bd_dom_sf"/>
</dbReference>
<reference evidence="5 6" key="1">
    <citation type="submission" date="2019-09" db="EMBL/GenBank/DDBJ databases">
        <title>YIM 132180 draft genome.</title>
        <authorList>
            <person name="Zhang K."/>
        </authorList>
    </citation>
    <scope>NUCLEOTIDE SEQUENCE [LARGE SCALE GENOMIC DNA]</scope>
    <source>
        <strain evidence="5 6">YIM 132180</strain>
    </source>
</reference>
<gene>
    <name evidence="5" type="ORF">F6X38_03575</name>
</gene>
<dbReference type="GO" id="GO:0016491">
    <property type="term" value="F:oxidoreductase activity"/>
    <property type="evidence" value="ECO:0007669"/>
    <property type="project" value="UniProtKB-KW"/>
</dbReference>
<dbReference type="Proteomes" id="UP000432089">
    <property type="component" value="Unassembled WGS sequence"/>
</dbReference>
<evidence type="ECO:0000313" key="6">
    <source>
        <dbReference type="Proteomes" id="UP000432089"/>
    </source>
</evidence>
<dbReference type="GO" id="GO:0000166">
    <property type="term" value="F:nucleotide binding"/>
    <property type="evidence" value="ECO:0007669"/>
    <property type="project" value="InterPro"/>
</dbReference>
<dbReference type="Pfam" id="PF01408">
    <property type="entry name" value="GFO_IDH_MocA"/>
    <property type="match status" value="1"/>
</dbReference>